<evidence type="ECO:0000256" key="1">
    <source>
        <dbReference type="SAM" id="SignalP"/>
    </source>
</evidence>
<feature type="signal peptide" evidence="1">
    <location>
        <begin position="1"/>
        <end position="21"/>
    </location>
</feature>
<feature type="chain" id="PRO_5045566759" evidence="1">
    <location>
        <begin position="22"/>
        <end position="172"/>
    </location>
</feature>
<dbReference type="RefSeq" id="WP_309392824.1">
    <property type="nucleotide sequence ID" value="NZ_JADBEO010000030.1"/>
</dbReference>
<accession>A0ABU1DI97</accession>
<sequence>MNLLAVVGAMLWLASAAGASADPRSTYTEHRYATCPEGKSPEPGIVEVRRCSGPGGLAVTWMGDADSAVITFGRSPLTESVDLAEFYEPTNRIEWRGASAADPAPVSAIVRYRVGRSVGALKETRLVVYRIEPSGRSCVMAVLREPGANQRARDVVDAKAATFRCGSRRIIE</sequence>
<name>A0ABU1DI97_9HYPH</name>
<organism evidence="2 3">
    <name type="scientific">Chelatococcus sambhunathii</name>
    <dbReference type="NCBI Taxonomy" id="363953"/>
    <lineage>
        <taxon>Bacteria</taxon>
        <taxon>Pseudomonadati</taxon>
        <taxon>Pseudomonadota</taxon>
        <taxon>Alphaproteobacteria</taxon>
        <taxon>Hyphomicrobiales</taxon>
        <taxon>Chelatococcaceae</taxon>
        <taxon>Chelatococcus</taxon>
    </lineage>
</organism>
<evidence type="ECO:0000313" key="2">
    <source>
        <dbReference type="EMBL" id="MDR4307714.1"/>
    </source>
</evidence>
<keyword evidence="1" id="KW-0732">Signal</keyword>
<comment type="caution">
    <text evidence="2">The sequence shown here is derived from an EMBL/GenBank/DDBJ whole genome shotgun (WGS) entry which is preliminary data.</text>
</comment>
<gene>
    <name evidence="2" type="ORF">IHQ68_13910</name>
</gene>
<keyword evidence="3" id="KW-1185">Reference proteome</keyword>
<protein>
    <submittedName>
        <fullName evidence="2">Uncharacterized protein</fullName>
    </submittedName>
</protein>
<evidence type="ECO:0000313" key="3">
    <source>
        <dbReference type="Proteomes" id="UP001181622"/>
    </source>
</evidence>
<dbReference type="EMBL" id="JADBEO010000030">
    <property type="protein sequence ID" value="MDR4307714.1"/>
    <property type="molecule type" value="Genomic_DNA"/>
</dbReference>
<dbReference type="Proteomes" id="UP001181622">
    <property type="component" value="Unassembled WGS sequence"/>
</dbReference>
<proteinExistence type="predicted"/>
<reference evidence="2" key="1">
    <citation type="submission" date="2020-10" db="EMBL/GenBank/DDBJ databases">
        <authorList>
            <person name="Abbas A."/>
            <person name="Razzaq R."/>
            <person name="Waqas M."/>
            <person name="Abbas N."/>
            <person name="Nielsen T.K."/>
            <person name="Hansen L.H."/>
            <person name="Hussain S."/>
            <person name="Shahid M."/>
        </authorList>
    </citation>
    <scope>NUCLEOTIDE SEQUENCE</scope>
    <source>
        <strain evidence="2">S14</strain>
    </source>
</reference>